<dbReference type="PANTHER" id="PTHR37483:SF1">
    <property type="entry name" value="UPF0125 PROTEIN RATB"/>
    <property type="match status" value="1"/>
</dbReference>
<feature type="region of interest" description="Disordered" evidence="3">
    <location>
        <begin position="88"/>
        <end position="111"/>
    </location>
</feature>
<dbReference type="InterPro" id="IPR005346">
    <property type="entry name" value="RnfH"/>
</dbReference>
<name>A0ABX7WQP1_9GAMM</name>
<reference evidence="4 5" key="1">
    <citation type="submission" date="2021-04" db="EMBL/GenBank/DDBJ databases">
        <title>Genomics, taxonomy and metabolism of representatives of sulfur bacteria of the genus Thiothrix: Thiothrix fructosivorans QT, Thiothrix unzii A1T and three new species, Thiothrix subterranea sp. nov., Thiothrix litoralis sp. nov. and 'Candidatus Thiothrix anitrata' sp. nov.</title>
        <authorList>
            <person name="Ravin N.V."/>
            <person name="Smolyakov D."/>
            <person name="Rudenko T.S."/>
            <person name="Mardanov A.V."/>
            <person name="Beletsky A.V."/>
            <person name="Markov N.D."/>
            <person name="Fomenkov A.I."/>
            <person name="Roberts R.J."/>
            <person name="Karnachuk O.V."/>
            <person name="Novikov A."/>
            <person name="Grabovich M.Y."/>
        </authorList>
    </citation>
    <scope>NUCLEOTIDE SEQUENCE [LARGE SCALE GENOMIC DNA]</scope>
    <source>
        <strain evidence="4 5">AS</strain>
    </source>
</reference>
<evidence type="ECO:0000313" key="5">
    <source>
        <dbReference type="Proteomes" id="UP000672039"/>
    </source>
</evidence>
<evidence type="ECO:0000256" key="2">
    <source>
        <dbReference type="HAMAP-Rule" id="MF_00460"/>
    </source>
</evidence>
<evidence type="ECO:0000313" key="4">
    <source>
        <dbReference type="EMBL" id="QTR44658.1"/>
    </source>
</evidence>
<gene>
    <name evidence="4" type="ORF">J9253_11460</name>
</gene>
<dbReference type="NCBIfam" id="NF002490">
    <property type="entry name" value="PRK01777.1"/>
    <property type="match status" value="1"/>
</dbReference>
<dbReference type="Proteomes" id="UP000672039">
    <property type="component" value="Chromosome"/>
</dbReference>
<dbReference type="PANTHER" id="PTHR37483">
    <property type="entry name" value="UPF0125 PROTEIN RATB"/>
    <property type="match status" value="1"/>
</dbReference>
<dbReference type="EMBL" id="CP072801">
    <property type="protein sequence ID" value="QTR44658.1"/>
    <property type="molecule type" value="Genomic_DNA"/>
</dbReference>
<feature type="compositionally biased region" description="Basic and acidic residues" evidence="3">
    <location>
        <begin position="91"/>
        <end position="103"/>
    </location>
</feature>
<comment type="similarity">
    <text evidence="1 2">Belongs to the UPF0125 (RnfH) family.</text>
</comment>
<dbReference type="InterPro" id="IPR016155">
    <property type="entry name" value="Mopterin_synth/thiamin_S_b"/>
</dbReference>
<dbReference type="HAMAP" id="MF_00460">
    <property type="entry name" value="UPF0125_RnfH"/>
    <property type="match status" value="1"/>
</dbReference>
<dbReference type="SUPFAM" id="SSF54285">
    <property type="entry name" value="MoaD/ThiS"/>
    <property type="match status" value="1"/>
</dbReference>
<proteinExistence type="inferred from homology"/>
<accession>A0ABX7WQP1</accession>
<protein>
    <recommendedName>
        <fullName evidence="2">UPF0125 protein J9253_11460</fullName>
    </recommendedName>
</protein>
<keyword evidence="5" id="KW-1185">Reference proteome</keyword>
<dbReference type="RefSeq" id="WP_210221118.1">
    <property type="nucleotide sequence ID" value="NZ_CP072801.1"/>
</dbReference>
<dbReference type="Gene3D" id="3.10.20.280">
    <property type="entry name" value="RnfH-like"/>
    <property type="match status" value="1"/>
</dbReference>
<evidence type="ECO:0000256" key="1">
    <source>
        <dbReference type="ARBA" id="ARBA00010645"/>
    </source>
</evidence>
<sequence length="111" mass="12066">MATTDTLHIEVVYPLPHEQLIMTAQVPDGASIRDGIQASGILEHYPELTLDTLEAGVFGKLAKLDAPLRERDRIEIYRPLIADPKAVRKQRAAEGKNMKKGGGDADSTGDS</sequence>
<dbReference type="Pfam" id="PF03658">
    <property type="entry name" value="Ub-RnfH"/>
    <property type="match status" value="1"/>
</dbReference>
<organism evidence="4 5">
    <name type="scientific">Thiothrix litoralis</name>
    <dbReference type="NCBI Taxonomy" id="2891210"/>
    <lineage>
        <taxon>Bacteria</taxon>
        <taxon>Pseudomonadati</taxon>
        <taxon>Pseudomonadota</taxon>
        <taxon>Gammaproteobacteria</taxon>
        <taxon>Thiotrichales</taxon>
        <taxon>Thiotrichaceae</taxon>
        <taxon>Thiothrix</taxon>
    </lineage>
</organism>
<evidence type="ECO:0000256" key="3">
    <source>
        <dbReference type="SAM" id="MobiDB-lite"/>
    </source>
</evidence>
<dbReference type="InterPro" id="IPR037021">
    <property type="entry name" value="RnfH_sf"/>
</dbReference>